<reference evidence="13" key="1">
    <citation type="submission" date="2020-06" db="EMBL/GenBank/DDBJ databases">
        <title>Legume-microbial interactions unlock mineral nutrients during tropical forest succession.</title>
        <authorList>
            <person name="Epihov D.Z."/>
        </authorList>
    </citation>
    <scope>NUCLEOTIDE SEQUENCE [LARGE SCALE GENOMIC DNA]</scope>
    <source>
        <strain evidence="13">Pan2503</strain>
    </source>
</reference>
<evidence type="ECO:0000256" key="2">
    <source>
        <dbReference type="ARBA" id="ARBA00005003"/>
    </source>
</evidence>
<dbReference type="EC" id="4.2.1.22" evidence="4 10"/>
<evidence type="ECO:0000256" key="5">
    <source>
        <dbReference type="ARBA" id="ARBA00022898"/>
    </source>
</evidence>
<dbReference type="InterPro" id="IPR000644">
    <property type="entry name" value="CBS_dom"/>
</dbReference>
<dbReference type="NCBIfam" id="TIGR01137">
    <property type="entry name" value="cysta_beta"/>
    <property type="match status" value="1"/>
</dbReference>
<keyword evidence="7 13" id="KW-0456">Lyase</keyword>
<evidence type="ECO:0000256" key="6">
    <source>
        <dbReference type="ARBA" id="ARBA00023122"/>
    </source>
</evidence>
<dbReference type="UniPathway" id="UPA00136">
    <property type="reaction ID" value="UER00201"/>
</dbReference>
<evidence type="ECO:0000313" key="13">
    <source>
        <dbReference type="EMBL" id="MBA0085406.1"/>
    </source>
</evidence>
<dbReference type="AlphaFoldDB" id="A0A7V8NQ43"/>
<keyword evidence="14" id="KW-1185">Reference proteome</keyword>
<dbReference type="PANTHER" id="PTHR10314">
    <property type="entry name" value="CYSTATHIONINE BETA-SYNTHASE"/>
    <property type="match status" value="1"/>
</dbReference>
<sequence>MKCNNILEAIGHTPLVRLNRIAKDLKPQIYVKAEFMNPGGSVKDRIGMTMIHDAEKRGLLKPGGTIIEGTSGNTGMGLALVAAVRGYKCVFTTTDKQSKEKVDLLKALGAEVIVCPTAVEPEDPRSYYSVAKKLAREIPNSYYPNQYDNPMNPEAHYLTTGPEIWEDSEGKLTHFVCGLGTGGTISGAGKYLKEKNPAVKIIGVDPYGSLYYDFVKTGTTIRAKTYVVEGIGEDFFPTTMNLKILDDIIQVNDEECFVVARRLAKLEGLFTGGSGGGCLSGALRLAKDLGPSDFLVVLLPDTGMRYLSKVYNDEWMRERGYVDAAMQITAAEVVKAKHAAGKVRELVIARPYQTVFHALKNMQDQDISQIPVFEENAPIGTIYEDQILNLALQGKDLRKLVVREVMSNPLPQVPKTAPVERVTHILSHENPAVFVDMGNSHFEILTKYDLMSTVASLMEQKR</sequence>
<dbReference type="GO" id="GO:0019343">
    <property type="term" value="P:cysteine biosynthetic process via cystathionine"/>
    <property type="evidence" value="ECO:0007669"/>
    <property type="project" value="InterPro"/>
</dbReference>
<dbReference type="GO" id="GO:0004122">
    <property type="term" value="F:cystathionine beta-synthase activity"/>
    <property type="evidence" value="ECO:0007669"/>
    <property type="project" value="UniProtKB-UniRule"/>
</dbReference>
<dbReference type="FunFam" id="3.40.50.1100:FF:000118">
    <property type="entry name" value="Related to CYS4-cystathionine beta-synthase"/>
    <property type="match status" value="1"/>
</dbReference>
<accession>A0A7V8NQ43</accession>
<dbReference type="EMBL" id="JACDQQ010001008">
    <property type="protein sequence ID" value="MBA0085406.1"/>
    <property type="molecule type" value="Genomic_DNA"/>
</dbReference>
<keyword evidence="5" id="KW-0663">Pyridoxal phosphate</keyword>
<evidence type="ECO:0000256" key="3">
    <source>
        <dbReference type="ARBA" id="ARBA00007103"/>
    </source>
</evidence>
<keyword evidence="6 11" id="KW-0129">CBS domain</keyword>
<protein>
    <recommendedName>
        <fullName evidence="8 10">Cystathionine beta-synthase</fullName>
        <ecNumber evidence="4 10">4.2.1.22</ecNumber>
    </recommendedName>
</protein>
<dbReference type="GO" id="GO:0006535">
    <property type="term" value="P:cysteine biosynthetic process from serine"/>
    <property type="evidence" value="ECO:0007669"/>
    <property type="project" value="InterPro"/>
</dbReference>
<comment type="caution">
    <text evidence="13">The sequence shown here is derived from an EMBL/GenBank/DDBJ whole genome shotgun (WGS) entry which is preliminary data.</text>
</comment>
<comment type="catalytic activity">
    <reaction evidence="9">
        <text>L-homocysteine + L-serine = L,L-cystathionine + H2O</text>
        <dbReference type="Rhea" id="RHEA:10112"/>
        <dbReference type="ChEBI" id="CHEBI:15377"/>
        <dbReference type="ChEBI" id="CHEBI:33384"/>
        <dbReference type="ChEBI" id="CHEBI:58161"/>
        <dbReference type="ChEBI" id="CHEBI:58199"/>
        <dbReference type="EC" id="4.2.1.22"/>
    </reaction>
</comment>
<feature type="domain" description="CBS" evidence="12">
    <location>
        <begin position="342"/>
        <end position="397"/>
    </location>
</feature>
<evidence type="ECO:0000256" key="9">
    <source>
        <dbReference type="ARBA" id="ARBA00047490"/>
    </source>
</evidence>
<proteinExistence type="inferred from homology"/>
<comment type="cofactor">
    <cofactor evidence="1">
        <name>pyridoxal 5'-phosphate</name>
        <dbReference type="ChEBI" id="CHEBI:597326"/>
    </cofactor>
</comment>
<dbReference type="Proteomes" id="UP000567293">
    <property type="component" value="Unassembled WGS sequence"/>
</dbReference>
<evidence type="ECO:0000256" key="8">
    <source>
        <dbReference type="ARBA" id="ARBA00026192"/>
    </source>
</evidence>
<dbReference type="CDD" id="cd01561">
    <property type="entry name" value="CBS_like"/>
    <property type="match status" value="1"/>
</dbReference>
<dbReference type="InterPro" id="IPR001926">
    <property type="entry name" value="TrpB-like_PALP"/>
</dbReference>
<comment type="pathway">
    <text evidence="2">Amino-acid biosynthesis; L-cysteine biosynthesis; L-cysteine from L-homocysteine and L-serine: step 1/2.</text>
</comment>
<dbReference type="PROSITE" id="PS00901">
    <property type="entry name" value="CYS_SYNTHASE"/>
    <property type="match status" value="1"/>
</dbReference>
<comment type="similarity">
    <text evidence="3">Belongs to the cysteine synthase/cystathionine beta-synthase family.</text>
</comment>
<evidence type="ECO:0000256" key="10">
    <source>
        <dbReference type="NCBIfam" id="TIGR01137"/>
    </source>
</evidence>
<dbReference type="InterPro" id="IPR050214">
    <property type="entry name" value="Cys_Synth/Cystath_Beta-Synth"/>
</dbReference>
<dbReference type="GO" id="GO:0016765">
    <property type="term" value="F:transferase activity, transferring alkyl or aryl (other than methyl) groups"/>
    <property type="evidence" value="ECO:0007669"/>
    <property type="project" value="UniProtKB-ARBA"/>
</dbReference>
<evidence type="ECO:0000256" key="4">
    <source>
        <dbReference type="ARBA" id="ARBA00012041"/>
    </source>
</evidence>
<dbReference type="FunFam" id="3.40.50.1100:FF:000003">
    <property type="entry name" value="Cystathionine beta-synthase"/>
    <property type="match status" value="1"/>
</dbReference>
<evidence type="ECO:0000313" key="14">
    <source>
        <dbReference type="Proteomes" id="UP000567293"/>
    </source>
</evidence>
<dbReference type="SUPFAM" id="SSF53686">
    <property type="entry name" value="Tryptophan synthase beta subunit-like PLP-dependent enzymes"/>
    <property type="match status" value="1"/>
</dbReference>
<dbReference type="GO" id="GO:0005737">
    <property type="term" value="C:cytoplasm"/>
    <property type="evidence" value="ECO:0007669"/>
    <property type="project" value="InterPro"/>
</dbReference>
<evidence type="ECO:0000256" key="1">
    <source>
        <dbReference type="ARBA" id="ARBA00001933"/>
    </source>
</evidence>
<dbReference type="Pfam" id="PF00571">
    <property type="entry name" value="CBS"/>
    <property type="match status" value="1"/>
</dbReference>
<gene>
    <name evidence="13" type="ORF">HRJ53_10450</name>
</gene>
<evidence type="ECO:0000256" key="11">
    <source>
        <dbReference type="PROSITE-ProRule" id="PRU00703"/>
    </source>
</evidence>
<dbReference type="Gene3D" id="3.10.580.10">
    <property type="entry name" value="CBS-domain"/>
    <property type="match status" value="1"/>
</dbReference>
<dbReference type="InterPro" id="IPR036052">
    <property type="entry name" value="TrpB-like_PALP_sf"/>
</dbReference>
<dbReference type="InterPro" id="IPR005857">
    <property type="entry name" value="Cysta_beta_synth"/>
</dbReference>
<evidence type="ECO:0000259" key="12">
    <source>
        <dbReference type="PROSITE" id="PS51371"/>
    </source>
</evidence>
<evidence type="ECO:0000256" key="7">
    <source>
        <dbReference type="ARBA" id="ARBA00023239"/>
    </source>
</evidence>
<name>A0A7V8NQ43_9BACT</name>
<organism evidence="13 14">
    <name type="scientific">Candidatus Acidiferrum panamense</name>
    <dbReference type="NCBI Taxonomy" id="2741543"/>
    <lineage>
        <taxon>Bacteria</taxon>
        <taxon>Pseudomonadati</taxon>
        <taxon>Acidobacteriota</taxon>
        <taxon>Terriglobia</taxon>
        <taxon>Candidatus Acidiferrales</taxon>
        <taxon>Candidatus Acidiferrum</taxon>
    </lineage>
</organism>
<dbReference type="Pfam" id="PF00291">
    <property type="entry name" value="PALP"/>
    <property type="match status" value="1"/>
</dbReference>
<dbReference type="InterPro" id="IPR001216">
    <property type="entry name" value="P-phosphate_BS"/>
</dbReference>
<dbReference type="Gene3D" id="3.40.50.1100">
    <property type="match status" value="2"/>
</dbReference>
<dbReference type="SUPFAM" id="SSF54631">
    <property type="entry name" value="CBS-domain pair"/>
    <property type="match status" value="1"/>
</dbReference>
<dbReference type="InterPro" id="IPR046342">
    <property type="entry name" value="CBS_dom_sf"/>
</dbReference>
<dbReference type="PROSITE" id="PS51371">
    <property type="entry name" value="CBS"/>
    <property type="match status" value="1"/>
</dbReference>